<organism evidence="4 5">
    <name type="scientific">Gryllotalpicola daejeonensis</name>
    <dbReference type="NCBI Taxonomy" id="993087"/>
    <lineage>
        <taxon>Bacteria</taxon>
        <taxon>Bacillati</taxon>
        <taxon>Actinomycetota</taxon>
        <taxon>Actinomycetes</taxon>
        <taxon>Micrococcales</taxon>
        <taxon>Microbacteriaceae</taxon>
        <taxon>Gryllotalpicola</taxon>
    </lineage>
</organism>
<feature type="transmembrane region" description="Helical" evidence="2">
    <location>
        <begin position="61"/>
        <end position="85"/>
    </location>
</feature>
<gene>
    <name evidence="4" type="ORF">GCM10022286_17070</name>
</gene>
<keyword evidence="2" id="KW-1133">Transmembrane helix</keyword>
<comment type="caution">
    <text evidence="4">The sequence shown here is derived from an EMBL/GenBank/DDBJ whole genome shotgun (WGS) entry which is preliminary data.</text>
</comment>
<dbReference type="PANTHER" id="PTHR23028:SF53">
    <property type="entry name" value="ACYL_TRANSF_3 DOMAIN-CONTAINING PROTEIN"/>
    <property type="match status" value="1"/>
</dbReference>
<feature type="domain" description="Acyltransferase 3" evidence="3">
    <location>
        <begin position="34"/>
        <end position="351"/>
    </location>
</feature>
<feature type="transmembrane region" description="Helical" evidence="2">
    <location>
        <begin position="244"/>
        <end position="264"/>
    </location>
</feature>
<keyword evidence="5" id="KW-1185">Reference proteome</keyword>
<evidence type="ECO:0000313" key="5">
    <source>
        <dbReference type="Proteomes" id="UP001415169"/>
    </source>
</evidence>
<reference evidence="4" key="1">
    <citation type="journal article" date="2014" name="Int. J. Syst. Evol. Microbiol.">
        <title>Complete genome of a new Firmicutes species belonging to the dominant human colonic microbiota ('Ruminococcus bicirculans') reveals two chromosomes and a selective capacity to utilize plant glucans.</title>
        <authorList>
            <consortium name="NISC Comparative Sequencing Program"/>
            <person name="Wegmann U."/>
            <person name="Louis P."/>
            <person name="Goesmann A."/>
            <person name="Henrissat B."/>
            <person name="Duncan S.H."/>
            <person name="Flint H.J."/>
        </authorList>
    </citation>
    <scope>NUCLEOTIDE SEQUENCE</scope>
    <source>
        <strain evidence="4">JCM 17590</strain>
    </source>
</reference>
<feature type="region of interest" description="Disordered" evidence="1">
    <location>
        <begin position="1"/>
        <end position="25"/>
    </location>
</feature>
<feature type="transmembrane region" description="Helical" evidence="2">
    <location>
        <begin position="106"/>
        <end position="126"/>
    </location>
</feature>
<feature type="transmembrane region" description="Helical" evidence="2">
    <location>
        <begin position="332"/>
        <end position="351"/>
    </location>
</feature>
<name>A0ABP7ZJU2_9MICO</name>
<accession>A0ABP7ZJU2</accession>
<dbReference type="InterPro" id="IPR050879">
    <property type="entry name" value="Acyltransferase_3"/>
</dbReference>
<dbReference type="Pfam" id="PF01757">
    <property type="entry name" value="Acyl_transf_3"/>
    <property type="match status" value="1"/>
</dbReference>
<dbReference type="EMBL" id="BAABBV010000001">
    <property type="protein sequence ID" value="GAA4160683.1"/>
    <property type="molecule type" value="Genomic_DNA"/>
</dbReference>
<feature type="transmembrane region" description="Helical" evidence="2">
    <location>
        <begin position="211"/>
        <end position="232"/>
    </location>
</feature>
<evidence type="ECO:0000256" key="2">
    <source>
        <dbReference type="SAM" id="Phobius"/>
    </source>
</evidence>
<keyword evidence="4" id="KW-0808">Transferase</keyword>
<keyword evidence="4" id="KW-0012">Acyltransferase</keyword>
<evidence type="ECO:0000313" key="4">
    <source>
        <dbReference type="EMBL" id="GAA4160683.1"/>
    </source>
</evidence>
<dbReference type="PANTHER" id="PTHR23028">
    <property type="entry name" value="ACETYLTRANSFERASE"/>
    <property type="match status" value="1"/>
</dbReference>
<evidence type="ECO:0000259" key="3">
    <source>
        <dbReference type="Pfam" id="PF01757"/>
    </source>
</evidence>
<keyword evidence="2" id="KW-0472">Membrane</keyword>
<evidence type="ECO:0000256" key="1">
    <source>
        <dbReference type="SAM" id="MobiDB-lite"/>
    </source>
</evidence>
<dbReference type="Proteomes" id="UP001415169">
    <property type="component" value="Unassembled WGS sequence"/>
</dbReference>
<feature type="transmembrane region" description="Helical" evidence="2">
    <location>
        <begin position="270"/>
        <end position="292"/>
    </location>
</feature>
<dbReference type="GO" id="GO:0016746">
    <property type="term" value="F:acyltransferase activity"/>
    <property type="evidence" value="ECO:0007669"/>
    <property type="project" value="UniProtKB-KW"/>
</dbReference>
<protein>
    <submittedName>
        <fullName evidence="4">Acyltransferase</fullName>
    </submittedName>
</protein>
<sequence>MPGQAAPAQASAPPSAPAPAASPHAPRLSTRARAGLDAARACSAVYVVLHHVSTALPMPAAITWSLSFAQEAVMVFFLLSGFVIFANEADRVHELRAFYLRRARRIYPIVLVAMGVSTVVWALGVAHHTPTWRSALATLFSVDDLSSKPGVVGGTYLDNAPLWSLSYELFFYAVFPLVMVLWRRHPQLTRHLVGAVAVAAYASFLAQPNHFSLVTAYFALWWAGAAAAKAHLDGGIHFRALRIEAGWLALLTAVAVAGVIAAGFRGSTLYPFLMVRHFGITLALLLLLATPVRTLLGSLAARSARVWAWVASISYGLYALHYPVLIQPCQRFGWVVFLPLLALTVAFAWAVERRLMPLIPRPRAGRRLNVGAPA</sequence>
<feature type="transmembrane region" description="Helical" evidence="2">
    <location>
        <begin position="304"/>
        <end position="326"/>
    </location>
</feature>
<keyword evidence="2" id="KW-0812">Transmembrane</keyword>
<feature type="transmembrane region" description="Helical" evidence="2">
    <location>
        <begin position="162"/>
        <end position="181"/>
    </location>
</feature>
<dbReference type="RefSeq" id="WP_344791338.1">
    <property type="nucleotide sequence ID" value="NZ_BAABBV010000001.1"/>
</dbReference>
<proteinExistence type="predicted"/>
<reference evidence="4" key="2">
    <citation type="submission" date="2023-12" db="EMBL/GenBank/DDBJ databases">
        <authorList>
            <person name="Sun Q."/>
            <person name="Inoue M."/>
        </authorList>
    </citation>
    <scope>NUCLEOTIDE SEQUENCE</scope>
    <source>
        <strain evidence="4">JCM 17590</strain>
    </source>
</reference>
<dbReference type="InterPro" id="IPR002656">
    <property type="entry name" value="Acyl_transf_3_dom"/>
</dbReference>